<keyword evidence="1" id="KW-0472">Membrane</keyword>
<evidence type="ECO:0000313" key="2">
    <source>
        <dbReference type="EMBL" id="MDK2697617.1"/>
    </source>
</evidence>
<dbReference type="InterPro" id="IPR025686">
    <property type="entry name" value="Glucos_trans_II"/>
</dbReference>
<keyword evidence="1" id="KW-0812">Transmembrane</keyword>
<feature type="transmembrane region" description="Helical" evidence="1">
    <location>
        <begin position="260"/>
        <end position="278"/>
    </location>
</feature>
<gene>
    <name evidence="3" type="ORF">AWP47_28905</name>
    <name evidence="2" type="ORF">QO046_25450</name>
</gene>
<organism evidence="3 4">
    <name type="scientific">Escherichia coli</name>
    <dbReference type="NCBI Taxonomy" id="562"/>
    <lineage>
        <taxon>Bacteria</taxon>
        <taxon>Pseudomonadati</taxon>
        <taxon>Pseudomonadota</taxon>
        <taxon>Gammaproteobacteria</taxon>
        <taxon>Enterobacterales</taxon>
        <taxon>Enterobacteriaceae</taxon>
        <taxon>Escherichia</taxon>
    </lineage>
</organism>
<dbReference type="EMBL" id="LRKC01000174">
    <property type="protein sequence ID" value="OKV04141.1"/>
    <property type="molecule type" value="Genomic_DNA"/>
</dbReference>
<feature type="transmembrane region" description="Helical" evidence="1">
    <location>
        <begin position="200"/>
        <end position="221"/>
    </location>
</feature>
<dbReference type="Pfam" id="PF14264">
    <property type="entry name" value="Glucos_trans_II"/>
    <property type="match status" value="1"/>
</dbReference>
<evidence type="ECO:0000313" key="4">
    <source>
        <dbReference type="Proteomes" id="UP000185794"/>
    </source>
</evidence>
<feature type="transmembrane region" description="Helical" evidence="1">
    <location>
        <begin position="349"/>
        <end position="370"/>
    </location>
</feature>
<reference evidence="3 4" key="1">
    <citation type="journal article" date="2017" name="Front. Cell. Infect. Microbiol.">
        <title>Chaperone-usher pili loci of human colonization factor-negative enterotoxigenic Escherichia coli.</title>
        <authorList>
            <person name="Del Canto F."/>
            <person name="Vidal R."/>
            <person name="Stine O.C."/>
            <person name="Pop M."/>
        </authorList>
    </citation>
    <scope>NUCLEOTIDE SEQUENCE [LARGE SCALE GENOMIC DNA]</scope>
    <source>
        <strain evidence="3 4">700324</strain>
    </source>
</reference>
<reference evidence="2" key="2">
    <citation type="submission" date="2023-05" db="EMBL/GenBank/DDBJ databases">
        <title>Efficient inhibition of multidrug-resistant Escherichia coli by a new antibiotic combination.</title>
        <authorList>
            <person name="Lin T."/>
        </authorList>
    </citation>
    <scope>NUCLEOTIDE SEQUENCE</scope>
    <source>
        <strain evidence="2">YmmD45</strain>
    </source>
</reference>
<dbReference type="RefSeq" id="WP_000561375.1">
    <property type="nucleotide sequence ID" value="NZ_BFHB01000050.1"/>
</dbReference>
<evidence type="ECO:0000256" key="1">
    <source>
        <dbReference type="SAM" id="Phobius"/>
    </source>
</evidence>
<keyword evidence="1" id="KW-1133">Transmembrane helix</keyword>
<proteinExistence type="predicted"/>
<protein>
    <submittedName>
        <fullName evidence="2">Glucosyltransferase domain-containing protein</fullName>
    </submittedName>
</protein>
<feature type="transmembrane region" description="Helical" evidence="1">
    <location>
        <begin position="323"/>
        <end position="342"/>
    </location>
</feature>
<name>A0A166A625_ECOLX</name>
<dbReference type="EMBL" id="JASMQD010000001">
    <property type="protein sequence ID" value="MDK2697617.1"/>
    <property type="molecule type" value="Genomic_DNA"/>
</dbReference>
<dbReference type="AlphaFoldDB" id="A0A166A625"/>
<feature type="transmembrane region" description="Helical" evidence="1">
    <location>
        <begin position="124"/>
        <end position="142"/>
    </location>
</feature>
<comment type="caution">
    <text evidence="3">The sequence shown here is derived from an EMBL/GenBank/DDBJ whole genome shotgun (WGS) entry which is preliminary data.</text>
</comment>
<feature type="transmembrane region" description="Helical" evidence="1">
    <location>
        <begin position="69"/>
        <end position="88"/>
    </location>
</feature>
<dbReference type="Proteomes" id="UP000185794">
    <property type="component" value="Unassembled WGS sequence"/>
</dbReference>
<feature type="transmembrane region" description="Helical" evidence="1">
    <location>
        <begin position="290"/>
        <end position="311"/>
    </location>
</feature>
<dbReference type="Proteomes" id="UP001223829">
    <property type="component" value="Unassembled WGS sequence"/>
</dbReference>
<sequence>MIANKNKTPFHWFLISVFIYFTPIIMANIHYVDDQGRAIWGYTGWARDGRPLAEMLMIALNFNMHITDLFPFPAILSVFLISVCLYFFSRMFISTDNKFIGLLVPLGILSSPFLIENAMYRFDVLPMFISIALSFSVVIFNFKKTILNISFAALLTLFILSIYQASLNFMLVIILCKYVYMYFNSDSNRHLLTYLIEKTVSLVIGVALYFLVVIPLFLTVVGDPDHPSIKTEGIFSVIYENLKFYLHSISSGIFGESGRVAFIVIFLFFIAMTTFIALKKSIPNKSITGIINFLITITSPVTALILSFATLLPLQHHIDAPRVMIGFSATMLFLFMIVYLFSRETKNSITYILVIPLIYVFGFLCSYTNAMTEEKNITTVLFHQIKNDAFELSGKTNQILIFNGKKKDNDVFVNARNNYPLISRFFPEYFYNWDWPFPYMNRVGVYFKHPGNTNIASVLNEKTFCSTAKIKRAYEYNLYSYDDIIVVDFDKNICQ</sequence>
<evidence type="ECO:0000313" key="3">
    <source>
        <dbReference type="EMBL" id="OKV04141.1"/>
    </source>
</evidence>
<accession>A0A166A625</accession>
<feature type="transmembrane region" description="Helical" evidence="1">
    <location>
        <begin position="154"/>
        <end position="180"/>
    </location>
</feature>
<feature type="transmembrane region" description="Helical" evidence="1">
    <location>
        <begin position="12"/>
        <end position="32"/>
    </location>
</feature>